<proteinExistence type="predicted"/>
<keyword evidence="2" id="KW-0472">Membrane</keyword>
<feature type="region of interest" description="Disordered" evidence="1">
    <location>
        <begin position="1"/>
        <end position="22"/>
    </location>
</feature>
<gene>
    <name evidence="3" type="ORF">Bca52824_055379</name>
</gene>
<keyword evidence="2" id="KW-0812">Transmembrane</keyword>
<dbReference type="AlphaFoldDB" id="A0A8X7UMR8"/>
<keyword evidence="4" id="KW-1185">Reference proteome</keyword>
<feature type="transmembrane region" description="Helical" evidence="2">
    <location>
        <begin position="198"/>
        <end position="216"/>
    </location>
</feature>
<dbReference type="Proteomes" id="UP000886595">
    <property type="component" value="Unassembled WGS sequence"/>
</dbReference>
<evidence type="ECO:0000256" key="2">
    <source>
        <dbReference type="SAM" id="Phobius"/>
    </source>
</evidence>
<evidence type="ECO:0000256" key="1">
    <source>
        <dbReference type="SAM" id="MobiDB-lite"/>
    </source>
</evidence>
<reference evidence="3 4" key="1">
    <citation type="submission" date="2020-02" db="EMBL/GenBank/DDBJ databases">
        <authorList>
            <person name="Ma Q."/>
            <person name="Huang Y."/>
            <person name="Song X."/>
            <person name="Pei D."/>
        </authorList>
    </citation>
    <scope>NUCLEOTIDE SEQUENCE [LARGE SCALE GENOMIC DNA]</scope>
    <source>
        <strain evidence="3">Sxm20200214</strain>
        <tissue evidence="3">Leaf</tissue>
    </source>
</reference>
<sequence length="242" mass="27558">MQRHGGDGGEQQRRHSSSANNEKKTIRSLVAPLLAPYHRIGSDPRFGKSQLDLTIRNDTVHRKLIVSSHNLYAWERICLNSNPERYRRNWVEIIGSSHGISPCEGALFFVDVRLMSTRIASPHPQRRGPLSVRSVTKTREWVLAFDFKTEEEFREMLLPGEAEDCAHSYRNQWASLCVVNCCYELTGLRRRLHLGGRWSFIFIGLIGVVVVGRVIFCCWKGRQQTTQQVTPVGDIEMVAAAP</sequence>
<organism evidence="3 4">
    <name type="scientific">Brassica carinata</name>
    <name type="common">Ethiopian mustard</name>
    <name type="synonym">Abyssinian cabbage</name>
    <dbReference type="NCBI Taxonomy" id="52824"/>
    <lineage>
        <taxon>Eukaryota</taxon>
        <taxon>Viridiplantae</taxon>
        <taxon>Streptophyta</taxon>
        <taxon>Embryophyta</taxon>
        <taxon>Tracheophyta</taxon>
        <taxon>Spermatophyta</taxon>
        <taxon>Magnoliopsida</taxon>
        <taxon>eudicotyledons</taxon>
        <taxon>Gunneridae</taxon>
        <taxon>Pentapetalae</taxon>
        <taxon>rosids</taxon>
        <taxon>malvids</taxon>
        <taxon>Brassicales</taxon>
        <taxon>Brassicaceae</taxon>
        <taxon>Brassiceae</taxon>
        <taxon>Brassica</taxon>
    </lineage>
</organism>
<comment type="caution">
    <text evidence="3">The sequence shown here is derived from an EMBL/GenBank/DDBJ whole genome shotgun (WGS) entry which is preliminary data.</text>
</comment>
<dbReference type="OrthoDB" id="591557at2759"/>
<evidence type="ECO:0000313" key="3">
    <source>
        <dbReference type="EMBL" id="KAG2284159.1"/>
    </source>
</evidence>
<protein>
    <submittedName>
        <fullName evidence="3">Uncharacterized protein</fullName>
    </submittedName>
</protein>
<accession>A0A8X7UMR8</accession>
<dbReference type="EMBL" id="JAAMPC010000011">
    <property type="protein sequence ID" value="KAG2284159.1"/>
    <property type="molecule type" value="Genomic_DNA"/>
</dbReference>
<keyword evidence="2" id="KW-1133">Transmembrane helix</keyword>
<feature type="compositionally biased region" description="Basic and acidic residues" evidence="1">
    <location>
        <begin position="1"/>
        <end position="13"/>
    </location>
</feature>
<name>A0A8X7UMR8_BRACI</name>
<evidence type="ECO:0000313" key="4">
    <source>
        <dbReference type="Proteomes" id="UP000886595"/>
    </source>
</evidence>